<dbReference type="SUPFAM" id="SSF53474">
    <property type="entry name" value="alpha/beta-Hydrolases"/>
    <property type="match status" value="1"/>
</dbReference>
<dbReference type="Gene3D" id="3.40.50.1820">
    <property type="entry name" value="alpha/beta hydrolase"/>
    <property type="match status" value="1"/>
</dbReference>
<protein>
    <submittedName>
        <fullName evidence="1">Acetyl esterase/lipase</fullName>
    </submittedName>
</protein>
<dbReference type="Proteomes" id="UP000698222">
    <property type="component" value="Unassembled WGS sequence"/>
</dbReference>
<dbReference type="RefSeq" id="WP_209890288.1">
    <property type="nucleotide sequence ID" value="NZ_BAAAJV010000012.1"/>
</dbReference>
<keyword evidence="2" id="KW-1185">Reference proteome</keyword>
<dbReference type="EMBL" id="JAGIOC010000001">
    <property type="protein sequence ID" value="MBP2408999.1"/>
    <property type="molecule type" value="Genomic_DNA"/>
</dbReference>
<comment type="caution">
    <text evidence="1">The sequence shown here is derived from an EMBL/GenBank/DDBJ whole genome shotgun (WGS) entry which is preliminary data.</text>
</comment>
<evidence type="ECO:0000313" key="1">
    <source>
        <dbReference type="EMBL" id="MBP2408999.1"/>
    </source>
</evidence>
<dbReference type="InterPro" id="IPR029058">
    <property type="entry name" value="AB_hydrolase_fold"/>
</dbReference>
<gene>
    <name evidence="1" type="ORF">JOF44_001902</name>
</gene>
<evidence type="ECO:0000313" key="2">
    <source>
        <dbReference type="Proteomes" id="UP000698222"/>
    </source>
</evidence>
<organism evidence="1 2">
    <name type="scientific">Brachybacterium fresconis</name>
    <dbReference type="NCBI Taxonomy" id="173363"/>
    <lineage>
        <taxon>Bacteria</taxon>
        <taxon>Bacillati</taxon>
        <taxon>Actinomycetota</taxon>
        <taxon>Actinomycetes</taxon>
        <taxon>Micrococcales</taxon>
        <taxon>Dermabacteraceae</taxon>
        <taxon>Brachybacterium</taxon>
    </lineage>
</organism>
<name>A0ABS4YJM3_9MICO</name>
<proteinExistence type="predicted"/>
<reference evidence="1 2" key="1">
    <citation type="submission" date="2021-03" db="EMBL/GenBank/DDBJ databases">
        <title>Sequencing the genomes of 1000 actinobacteria strains.</title>
        <authorList>
            <person name="Klenk H.-P."/>
        </authorList>
    </citation>
    <scope>NUCLEOTIDE SEQUENCE [LARGE SCALE GENOMIC DNA]</scope>
    <source>
        <strain evidence="1 2">DSM 14564</strain>
    </source>
</reference>
<sequence length="633" mass="70048">MPPRAAALRARARAAARDALYSPPSRALARAVAHGPRARRVRAAVERSKRGPMLQRLASETLPRDTFYLRLTITNGRTFDGQVFRLFQGDRVVYGDQISAPPAGQHLEYSNIIVTSDDPSDFTVDLPVKHRIHVGRGAFTTEEQDSYDRRYQVEQHGDVRYSMRGNTANPSRILVTFPGFPPATSRVSYAVSYLKALSAADLTDTLMVCFQDRYGVDGTYMLFDNAGRPLHDRVTAAITDLLEKHGLDQRDVLLFGASKGASIAAMIARDLPAARQVLVVPQMNLPYYFSKPVLRDGLYRDRRVWDIEQPSTLLRRYFAEGRRIDWFYSDADQGSNYSLIEYARDVPGLTKHRIDAPHAKVAKKSLPTVLSLLRAFAAGKDEDAEPHPMPCRELEATAYEDGVQFTARLEDVAELKDAANVYLEGTLGATRFRQLLTTSEDDPAVRTTTLKQRLDPALHPVDALTRVVAFDGTARTWSGQVPAVTTTDGAPAPVGAEPVPVPVPEELTCHAEAPREYAVLGASNRPSTQVRYVSTEIDPQAETAELVVVPSDRLPQEPAGSGEGVRARFVMAARDGWRDLDLLARRAALTARVDAIRVVIEDPDIPDSQLRAVRKLYGIEVMVTDHRAEEITA</sequence>
<accession>A0ABS4YJM3</accession>